<feature type="transmembrane region" description="Helical" evidence="1">
    <location>
        <begin position="35"/>
        <end position="54"/>
    </location>
</feature>
<keyword evidence="1" id="KW-0812">Transmembrane</keyword>
<reference evidence="2 3" key="1">
    <citation type="submission" date="2013-09" db="EMBL/GenBank/DDBJ databases">
        <title>Genome sequencing of Arenimonas metalli.</title>
        <authorList>
            <person name="Chen F."/>
            <person name="Wang G."/>
        </authorList>
    </citation>
    <scope>NUCLEOTIDE SEQUENCE [LARGE SCALE GENOMIC DNA]</scope>
    <source>
        <strain evidence="2 3">CF5-1</strain>
    </source>
</reference>
<evidence type="ECO:0000313" key="2">
    <source>
        <dbReference type="EMBL" id="KFN46606.1"/>
    </source>
</evidence>
<dbReference type="EMBL" id="AVCK01000015">
    <property type="protein sequence ID" value="KFN46606.1"/>
    <property type="molecule type" value="Genomic_DNA"/>
</dbReference>
<dbReference type="Proteomes" id="UP000029393">
    <property type="component" value="Unassembled WGS sequence"/>
</dbReference>
<name>A0A091B4G4_9GAMM</name>
<evidence type="ECO:0000256" key="1">
    <source>
        <dbReference type="SAM" id="Phobius"/>
    </source>
</evidence>
<proteinExistence type="predicted"/>
<evidence type="ECO:0000313" key="3">
    <source>
        <dbReference type="Proteomes" id="UP000029393"/>
    </source>
</evidence>
<sequence length="61" mass="6744">MFPASLVVTHGPAFYREAGQTGFTREKVSRSRARFYAGCVAGTGLLIVLGSLWVPRRTDRE</sequence>
<organism evidence="2 3">
    <name type="scientific">Arenimonas metalli CF5-1</name>
    <dbReference type="NCBI Taxonomy" id="1384056"/>
    <lineage>
        <taxon>Bacteria</taxon>
        <taxon>Pseudomonadati</taxon>
        <taxon>Pseudomonadota</taxon>
        <taxon>Gammaproteobacteria</taxon>
        <taxon>Lysobacterales</taxon>
        <taxon>Lysobacteraceae</taxon>
        <taxon>Arenimonas</taxon>
    </lineage>
</organism>
<dbReference type="STRING" id="1384056.N787_10275"/>
<protein>
    <submittedName>
        <fullName evidence="2">Uncharacterized protein</fullName>
    </submittedName>
</protein>
<accession>A0A091B4G4</accession>
<comment type="caution">
    <text evidence="2">The sequence shown here is derived from an EMBL/GenBank/DDBJ whole genome shotgun (WGS) entry which is preliminary data.</text>
</comment>
<keyword evidence="1" id="KW-1133">Transmembrane helix</keyword>
<keyword evidence="3" id="KW-1185">Reference proteome</keyword>
<gene>
    <name evidence="2" type="ORF">N787_10275</name>
</gene>
<dbReference type="AlphaFoldDB" id="A0A091B4G4"/>
<keyword evidence="1" id="KW-0472">Membrane</keyword>